<dbReference type="GeneID" id="8238729"/>
<dbReference type="InterPro" id="IPR000387">
    <property type="entry name" value="Tyr_Pase_dom"/>
</dbReference>
<dbReference type="PANTHER" id="PTHR46377:SF1">
    <property type="entry name" value="DUAL SPECIFICITY PROTEIN PHOSPHATASE 19"/>
    <property type="match status" value="1"/>
</dbReference>
<evidence type="ECO:0000313" key="4">
    <source>
        <dbReference type="EnsemblMetazoa" id="PHUM466250-PA"/>
    </source>
</evidence>
<dbReference type="SUPFAM" id="SSF52799">
    <property type="entry name" value="(Phosphotyrosine protein) phosphatases II"/>
    <property type="match status" value="1"/>
</dbReference>
<evidence type="ECO:0000313" key="5">
    <source>
        <dbReference type="Proteomes" id="UP000009046"/>
    </source>
</evidence>
<proteinExistence type="predicted"/>
<feature type="domain" description="Tyrosine-protein phosphatase" evidence="1">
    <location>
        <begin position="60"/>
        <end position="203"/>
    </location>
</feature>
<dbReference type="FunCoup" id="E0VVP3">
    <property type="interactions" value="351"/>
</dbReference>
<dbReference type="OMA" id="KSCKTVI"/>
<dbReference type="VEuPathDB" id="VectorBase:PHUM466250"/>
<dbReference type="InterPro" id="IPR029021">
    <property type="entry name" value="Prot-tyrosine_phosphatase-like"/>
</dbReference>
<protein>
    <submittedName>
        <fullName evidence="3 4">Dual specificity protein phosphatase, putative</fullName>
        <ecNumber evidence="3">3.1.3.16</ecNumber>
    </submittedName>
</protein>
<keyword evidence="3" id="KW-0378">Hydrolase</keyword>
<evidence type="ECO:0000313" key="3">
    <source>
        <dbReference type="EMBL" id="EEB17449.1"/>
    </source>
</evidence>
<dbReference type="KEGG" id="phu:Phum_PHUM466250"/>
<dbReference type="OrthoDB" id="10252009at2759"/>
<dbReference type="CTD" id="8238729"/>
<keyword evidence="5" id="KW-1185">Reference proteome</keyword>
<dbReference type="PROSITE" id="PS50054">
    <property type="entry name" value="TYR_PHOSPHATASE_DUAL"/>
    <property type="match status" value="1"/>
</dbReference>
<dbReference type="PROSITE" id="PS50056">
    <property type="entry name" value="TYR_PHOSPHATASE_2"/>
    <property type="match status" value="1"/>
</dbReference>
<dbReference type="InParanoid" id="E0VVP3"/>
<dbReference type="GO" id="GO:0004722">
    <property type="term" value="F:protein serine/threonine phosphatase activity"/>
    <property type="evidence" value="ECO:0007669"/>
    <property type="project" value="UniProtKB-EC"/>
</dbReference>
<reference evidence="3" key="2">
    <citation type="submission" date="2007-04" db="EMBL/GenBank/DDBJ databases">
        <title>The genome of the human body louse.</title>
        <authorList>
            <consortium name="The Human Body Louse Genome Consortium"/>
            <person name="Kirkness E."/>
            <person name="Walenz B."/>
            <person name="Hass B."/>
            <person name="Bruggner R."/>
            <person name="Strausberg R."/>
        </authorList>
    </citation>
    <scope>NUCLEOTIDE SEQUENCE</scope>
    <source>
        <strain evidence="3">USDA</strain>
    </source>
</reference>
<sequence>MSLESVIVNAKKKLKSVETVTTSLLGYKFIEVKKDNGEINEEVVVDSCTGFVIDSTPDLKIAQILEYLFLGSQDPAFSVILLEDLGITHVLSIGVDLPKSVFSPKIKYAKVNLFDEPEAPLLNILNICSNYIESVRKENKKNKIFVHCNAGYSRGPSIVLGYLIKFCNFSFDAAYDFVKKKRNIKPNDGFIKQLKNYNNYSSQNLFINGSDLQVY</sequence>
<dbReference type="InterPro" id="IPR000340">
    <property type="entry name" value="Dual-sp_phosphatase_cat-dom"/>
</dbReference>
<dbReference type="eggNOG" id="KOG1716">
    <property type="taxonomic scope" value="Eukaryota"/>
</dbReference>
<dbReference type="GO" id="GO:0005737">
    <property type="term" value="C:cytoplasm"/>
    <property type="evidence" value="ECO:0007669"/>
    <property type="project" value="TreeGrafter"/>
</dbReference>
<feature type="domain" description="Tyrosine specific protein phosphatases" evidence="2">
    <location>
        <begin position="129"/>
        <end position="182"/>
    </location>
</feature>
<reference evidence="3" key="1">
    <citation type="submission" date="2007-04" db="EMBL/GenBank/DDBJ databases">
        <title>Annotation of Pediculus humanus corporis strain USDA.</title>
        <authorList>
            <person name="Kirkness E."/>
            <person name="Hannick L."/>
            <person name="Hass B."/>
            <person name="Bruggner R."/>
            <person name="Lawson D."/>
            <person name="Bidwell S."/>
            <person name="Joardar V."/>
            <person name="Caler E."/>
            <person name="Walenz B."/>
            <person name="Inman J."/>
            <person name="Schobel S."/>
            <person name="Galinsky K."/>
            <person name="Amedeo P."/>
            <person name="Strausberg R."/>
        </authorList>
    </citation>
    <scope>NUCLEOTIDE SEQUENCE</scope>
    <source>
        <strain evidence="3">USDA</strain>
    </source>
</reference>
<dbReference type="STRING" id="121224.E0VVP3"/>
<organism>
    <name type="scientific">Pediculus humanus subsp. corporis</name>
    <name type="common">Body louse</name>
    <dbReference type="NCBI Taxonomy" id="121224"/>
    <lineage>
        <taxon>Eukaryota</taxon>
        <taxon>Metazoa</taxon>
        <taxon>Ecdysozoa</taxon>
        <taxon>Arthropoda</taxon>
        <taxon>Hexapoda</taxon>
        <taxon>Insecta</taxon>
        <taxon>Pterygota</taxon>
        <taxon>Neoptera</taxon>
        <taxon>Paraneoptera</taxon>
        <taxon>Psocodea</taxon>
        <taxon>Troctomorpha</taxon>
        <taxon>Phthiraptera</taxon>
        <taxon>Anoplura</taxon>
        <taxon>Pediculidae</taxon>
        <taxon>Pediculus</taxon>
    </lineage>
</organism>
<accession>E0VVP3</accession>
<dbReference type="EnsemblMetazoa" id="PHUM466250-RA">
    <property type="protein sequence ID" value="PHUM466250-PA"/>
    <property type="gene ID" value="PHUM466250"/>
</dbReference>
<dbReference type="AlphaFoldDB" id="E0VVP3"/>
<evidence type="ECO:0000259" key="1">
    <source>
        <dbReference type="PROSITE" id="PS50054"/>
    </source>
</evidence>
<dbReference type="EMBL" id="AAZO01005667">
    <property type="status" value="NOT_ANNOTATED_CDS"/>
    <property type="molecule type" value="Genomic_DNA"/>
</dbReference>
<dbReference type="Gene3D" id="3.90.190.10">
    <property type="entry name" value="Protein tyrosine phosphatase superfamily"/>
    <property type="match status" value="1"/>
</dbReference>
<name>E0VVP3_PEDHC</name>
<reference evidence="4" key="3">
    <citation type="submission" date="2021-02" db="UniProtKB">
        <authorList>
            <consortium name="EnsemblMetazoa"/>
        </authorList>
    </citation>
    <scope>IDENTIFICATION</scope>
    <source>
        <strain evidence="4">USDA</strain>
    </source>
</reference>
<dbReference type="CDD" id="cd14498">
    <property type="entry name" value="DSP"/>
    <property type="match status" value="1"/>
</dbReference>
<evidence type="ECO:0000259" key="2">
    <source>
        <dbReference type="PROSITE" id="PS50056"/>
    </source>
</evidence>
<dbReference type="EC" id="3.1.3.16" evidence="3"/>
<dbReference type="SMART" id="SM00195">
    <property type="entry name" value="DSPc"/>
    <property type="match status" value="1"/>
</dbReference>
<dbReference type="InterPro" id="IPR020422">
    <property type="entry name" value="TYR_PHOSPHATASE_DUAL_dom"/>
</dbReference>
<dbReference type="Proteomes" id="UP000009046">
    <property type="component" value="Unassembled WGS sequence"/>
</dbReference>
<gene>
    <name evidence="4" type="primary">8238729</name>
    <name evidence="3" type="ORF">Phum_PHUM466250</name>
</gene>
<dbReference type="Pfam" id="PF00782">
    <property type="entry name" value="DSPc"/>
    <property type="match status" value="1"/>
</dbReference>
<dbReference type="RefSeq" id="XP_002430187.1">
    <property type="nucleotide sequence ID" value="XM_002430142.1"/>
</dbReference>
<dbReference type="GO" id="GO:0008579">
    <property type="term" value="F:JUN kinase phosphatase activity"/>
    <property type="evidence" value="ECO:0007669"/>
    <property type="project" value="TreeGrafter"/>
</dbReference>
<dbReference type="PANTHER" id="PTHR46377">
    <property type="entry name" value="DUAL SPECIFICITY PROTEIN PHOSPHATASE 19"/>
    <property type="match status" value="1"/>
</dbReference>
<dbReference type="EMBL" id="DS235813">
    <property type="protein sequence ID" value="EEB17449.1"/>
    <property type="molecule type" value="Genomic_DNA"/>
</dbReference>
<dbReference type="HOGENOM" id="CLU_027074_10_0_1"/>